<dbReference type="GO" id="GO:0005634">
    <property type="term" value="C:nucleus"/>
    <property type="evidence" value="ECO:0007669"/>
    <property type="project" value="UniProtKB-SubCell"/>
</dbReference>
<feature type="domain" description="WWE" evidence="5">
    <location>
        <begin position="185"/>
        <end position="266"/>
    </location>
</feature>
<dbReference type="Pfam" id="PF23466">
    <property type="entry name" value="WWE_4"/>
    <property type="match status" value="1"/>
</dbReference>
<dbReference type="InterPro" id="IPR051712">
    <property type="entry name" value="ARTD-AVP"/>
</dbReference>
<dbReference type="GO" id="GO:1990404">
    <property type="term" value="F:NAD+-protein mono-ADP-ribosyltransferase activity"/>
    <property type="evidence" value="ECO:0007669"/>
    <property type="project" value="TreeGrafter"/>
</dbReference>
<protein>
    <recommendedName>
        <fullName evidence="5">WWE domain-containing protein</fullName>
    </recommendedName>
</protein>
<dbReference type="GO" id="GO:0016567">
    <property type="term" value="P:protein ubiquitination"/>
    <property type="evidence" value="ECO:0007669"/>
    <property type="project" value="UniProtKB-UniPathway"/>
</dbReference>
<reference evidence="6" key="2">
    <citation type="submission" date="2025-09" db="UniProtKB">
        <authorList>
            <consortium name="Ensembl"/>
        </authorList>
    </citation>
    <scope>IDENTIFICATION</scope>
</reference>
<organism evidence="6 7">
    <name type="scientific">Monopterus albus</name>
    <name type="common">Swamp eel</name>
    <dbReference type="NCBI Taxonomy" id="43700"/>
    <lineage>
        <taxon>Eukaryota</taxon>
        <taxon>Metazoa</taxon>
        <taxon>Chordata</taxon>
        <taxon>Craniata</taxon>
        <taxon>Vertebrata</taxon>
        <taxon>Euteleostomi</taxon>
        <taxon>Actinopterygii</taxon>
        <taxon>Neopterygii</taxon>
        <taxon>Teleostei</taxon>
        <taxon>Neoteleostei</taxon>
        <taxon>Acanthomorphata</taxon>
        <taxon>Anabantaria</taxon>
        <taxon>Synbranchiformes</taxon>
        <taxon>Synbranchidae</taxon>
        <taxon>Monopterus</taxon>
    </lineage>
</organism>
<dbReference type="UniPathway" id="UPA00143"/>
<comment type="pathway">
    <text evidence="2">Protein modification; protein ubiquitination.</text>
</comment>
<evidence type="ECO:0000313" key="7">
    <source>
        <dbReference type="Proteomes" id="UP000261600"/>
    </source>
</evidence>
<dbReference type="GO" id="GO:0008270">
    <property type="term" value="F:zinc ion binding"/>
    <property type="evidence" value="ECO:0007669"/>
    <property type="project" value="InterPro"/>
</dbReference>
<reference evidence="6" key="1">
    <citation type="submission" date="2025-08" db="UniProtKB">
        <authorList>
            <consortium name="Ensembl"/>
        </authorList>
    </citation>
    <scope>IDENTIFICATION</scope>
</reference>
<dbReference type="InterPro" id="IPR004170">
    <property type="entry name" value="WWE_dom"/>
</dbReference>
<evidence type="ECO:0000313" key="6">
    <source>
        <dbReference type="Ensembl" id="ENSMALP00000016656.1"/>
    </source>
</evidence>
<dbReference type="PANTHER" id="PTHR45740:SF14">
    <property type="entry name" value="NOVEL PROTEIN"/>
    <property type="match status" value="1"/>
</dbReference>
<dbReference type="PANTHER" id="PTHR45740">
    <property type="entry name" value="POLY [ADP-RIBOSE] POLYMERASE"/>
    <property type="match status" value="1"/>
</dbReference>
<dbReference type="PROSITE" id="PS50918">
    <property type="entry name" value="WWE"/>
    <property type="match status" value="3"/>
</dbReference>
<keyword evidence="7" id="KW-1185">Reference proteome</keyword>
<dbReference type="Proteomes" id="UP000261600">
    <property type="component" value="Unplaced"/>
</dbReference>
<dbReference type="Ensembl" id="ENSMALT00000016991.1">
    <property type="protein sequence ID" value="ENSMALP00000016656.1"/>
    <property type="gene ID" value="ENSMALG00000011672.1"/>
</dbReference>
<dbReference type="AlphaFoldDB" id="A0A3Q3QNS4"/>
<dbReference type="SMART" id="SM00678">
    <property type="entry name" value="WWE"/>
    <property type="match status" value="3"/>
</dbReference>
<sequence length="352" mass="40272">MWFRLGMENEQQLDYLQVASGCGNHYKWQLSFGQEWLTIDNDHVIETHYCQPGAKGITINTSNGQVFIDFDTLQTTKTGVQVRRLSFLPQGQREEVAWYFRDDSLWREYGSQGSGMLASSVSSRDVEDQYTLSPQGAFVFMVGFTNYSLNFSTMTQTNYITGLSRNVRRRPKFTSSTVSPNSVPSMASSSQHAVGGYKWEFMGNEGEWTEYQAHLCSFDSPAIESQYQLNPQGQLNFNTSYFSYTLDFSRMCQVNNRIGTTRAVRRTFINGSQQSSSLSSTPRWQFLDIGGIWRDYSSSKCTISSQDIELQYQQNPTGTMRFNTPSFTYELNFSAMTQKNLATNTTRRVQRI</sequence>
<dbReference type="Pfam" id="PF02825">
    <property type="entry name" value="WWE"/>
    <property type="match status" value="3"/>
</dbReference>
<dbReference type="GO" id="GO:0003950">
    <property type="term" value="F:NAD+ poly-ADP-ribosyltransferase activity"/>
    <property type="evidence" value="ECO:0007669"/>
    <property type="project" value="TreeGrafter"/>
</dbReference>
<evidence type="ECO:0000259" key="5">
    <source>
        <dbReference type="PROSITE" id="PS50918"/>
    </source>
</evidence>
<dbReference type="SUPFAM" id="SSF117839">
    <property type="entry name" value="WWE domain"/>
    <property type="match status" value="3"/>
</dbReference>
<comment type="similarity">
    <text evidence="4">Belongs to the ARTD/PARP family.</text>
</comment>
<dbReference type="InterPro" id="IPR018123">
    <property type="entry name" value="WWE-dom_subgr"/>
</dbReference>
<keyword evidence="3" id="KW-0539">Nucleus</keyword>
<evidence type="ECO:0000256" key="2">
    <source>
        <dbReference type="ARBA" id="ARBA00004906"/>
    </source>
</evidence>
<evidence type="ECO:0000256" key="1">
    <source>
        <dbReference type="ARBA" id="ARBA00004123"/>
    </source>
</evidence>
<comment type="subcellular location">
    <subcellularLocation>
        <location evidence="1">Nucleus</location>
    </subcellularLocation>
</comment>
<name>A0A3Q3QNS4_MONAL</name>
<feature type="domain" description="WWE" evidence="5">
    <location>
        <begin position="84"/>
        <end position="169"/>
    </location>
</feature>
<feature type="domain" description="WWE" evidence="5">
    <location>
        <begin position="270"/>
        <end position="351"/>
    </location>
</feature>
<proteinExistence type="inferred from homology"/>
<dbReference type="InterPro" id="IPR037197">
    <property type="entry name" value="WWE_dom_sf"/>
</dbReference>
<evidence type="ECO:0000256" key="4">
    <source>
        <dbReference type="ARBA" id="ARBA00024347"/>
    </source>
</evidence>
<accession>A0A3Q3QNS4</accession>
<dbReference type="Gene3D" id="3.30.720.50">
    <property type="match status" value="3"/>
</dbReference>
<evidence type="ECO:0000256" key="3">
    <source>
        <dbReference type="ARBA" id="ARBA00023242"/>
    </source>
</evidence>